<dbReference type="Proteomes" id="UP000176998">
    <property type="component" value="Unassembled WGS sequence"/>
</dbReference>
<dbReference type="EMBL" id="MJBS01000072">
    <property type="protein sequence ID" value="OHE96231.1"/>
    <property type="molecule type" value="Genomic_DNA"/>
</dbReference>
<comment type="caution">
    <text evidence="1">The sequence shown here is derived from an EMBL/GenBank/DDBJ whole genome shotgun (WGS) entry which is preliminary data.</text>
</comment>
<reference evidence="1 2" key="1">
    <citation type="submission" date="2016-09" db="EMBL/GenBank/DDBJ databases">
        <authorList>
            <person name="Capua I."/>
            <person name="De Benedictis P."/>
            <person name="Joannis T."/>
            <person name="Lombin L.H."/>
            <person name="Cattoli G."/>
        </authorList>
    </citation>
    <scope>NUCLEOTIDE SEQUENCE [LARGE SCALE GENOMIC DNA]</scope>
    <source>
        <strain evidence="1 2">IMI 309357</strain>
    </source>
</reference>
<protein>
    <submittedName>
        <fullName evidence="1">Uncharacterized protein</fullName>
    </submittedName>
</protein>
<sequence length="23" mass="2461">MKLIKRFSPSIIASKTGISRAGV</sequence>
<evidence type="ECO:0000313" key="2">
    <source>
        <dbReference type="Proteomes" id="UP000176998"/>
    </source>
</evidence>
<gene>
    <name evidence="1" type="ORF">CORC01_08449</name>
</gene>
<dbReference type="AlphaFoldDB" id="A0A1G4B488"/>
<proteinExistence type="predicted"/>
<accession>A0A1G4B488</accession>
<keyword evidence="2" id="KW-1185">Reference proteome</keyword>
<evidence type="ECO:0000313" key="1">
    <source>
        <dbReference type="EMBL" id="OHE96231.1"/>
    </source>
</evidence>
<name>A0A1G4B488_9PEZI</name>
<organism evidence="1 2">
    <name type="scientific">Colletotrichum orchidophilum</name>
    <dbReference type="NCBI Taxonomy" id="1209926"/>
    <lineage>
        <taxon>Eukaryota</taxon>
        <taxon>Fungi</taxon>
        <taxon>Dikarya</taxon>
        <taxon>Ascomycota</taxon>
        <taxon>Pezizomycotina</taxon>
        <taxon>Sordariomycetes</taxon>
        <taxon>Hypocreomycetidae</taxon>
        <taxon>Glomerellales</taxon>
        <taxon>Glomerellaceae</taxon>
        <taxon>Colletotrichum</taxon>
    </lineage>
</organism>